<keyword evidence="2" id="KW-1185">Reference proteome</keyword>
<organism evidence="1 2">
    <name type="scientific">Gigaspora margarita</name>
    <dbReference type="NCBI Taxonomy" id="4874"/>
    <lineage>
        <taxon>Eukaryota</taxon>
        <taxon>Fungi</taxon>
        <taxon>Fungi incertae sedis</taxon>
        <taxon>Mucoromycota</taxon>
        <taxon>Glomeromycotina</taxon>
        <taxon>Glomeromycetes</taxon>
        <taxon>Diversisporales</taxon>
        <taxon>Gigasporaceae</taxon>
        <taxon>Gigaspora</taxon>
    </lineage>
</organism>
<sequence length="93" mass="11041">MNDHLKQYCHVFMLNNPFLDCSNEMNKKNLKKFCQVFTLDASTLNYSNGTTKVSERRRQNKVPRPPNAFILYRKDKQFNVMNQYNLSNCQVSK</sequence>
<name>A0ABN7XIX3_GIGMA</name>
<dbReference type="Proteomes" id="UP000789901">
    <property type="component" value="Unassembled WGS sequence"/>
</dbReference>
<gene>
    <name evidence="1" type="ORF">GMARGA_LOCUS43963</name>
</gene>
<accession>A0ABN7XIX3</accession>
<comment type="caution">
    <text evidence="1">The sequence shown here is derived from an EMBL/GenBank/DDBJ whole genome shotgun (WGS) entry which is preliminary data.</text>
</comment>
<dbReference type="EMBL" id="CAJVQB010146315">
    <property type="protein sequence ID" value="CAG8855142.1"/>
    <property type="molecule type" value="Genomic_DNA"/>
</dbReference>
<evidence type="ECO:0000313" key="2">
    <source>
        <dbReference type="Proteomes" id="UP000789901"/>
    </source>
</evidence>
<dbReference type="SUPFAM" id="SSF47095">
    <property type="entry name" value="HMG-box"/>
    <property type="match status" value="1"/>
</dbReference>
<protein>
    <submittedName>
        <fullName evidence="1">13743_t:CDS:1</fullName>
    </submittedName>
</protein>
<evidence type="ECO:0000313" key="1">
    <source>
        <dbReference type="EMBL" id="CAG8855142.1"/>
    </source>
</evidence>
<reference evidence="1 2" key="1">
    <citation type="submission" date="2021-06" db="EMBL/GenBank/DDBJ databases">
        <authorList>
            <person name="Kallberg Y."/>
            <person name="Tangrot J."/>
            <person name="Rosling A."/>
        </authorList>
    </citation>
    <scope>NUCLEOTIDE SEQUENCE [LARGE SCALE GENOMIC DNA]</scope>
    <source>
        <strain evidence="1 2">120-4 pot B 10/14</strain>
    </source>
</reference>
<feature type="non-terminal residue" evidence="1">
    <location>
        <position position="93"/>
    </location>
</feature>
<proteinExistence type="predicted"/>
<dbReference type="InterPro" id="IPR036910">
    <property type="entry name" value="HMG_box_dom_sf"/>
</dbReference>
<dbReference type="Gene3D" id="1.10.30.10">
    <property type="entry name" value="High mobility group box domain"/>
    <property type="match status" value="1"/>
</dbReference>